<dbReference type="AlphaFoldDB" id="A0A5S5DU32"/>
<accession>A0A5S5DU32</accession>
<dbReference type="Proteomes" id="UP000323136">
    <property type="component" value="Unassembled WGS sequence"/>
</dbReference>
<organism evidence="2 3">
    <name type="scientific">Tenacibaculum adriaticum</name>
    <dbReference type="NCBI Taxonomy" id="413713"/>
    <lineage>
        <taxon>Bacteria</taxon>
        <taxon>Pseudomonadati</taxon>
        <taxon>Bacteroidota</taxon>
        <taxon>Flavobacteriia</taxon>
        <taxon>Flavobacteriales</taxon>
        <taxon>Flavobacteriaceae</taxon>
        <taxon>Tenacibaculum</taxon>
    </lineage>
</organism>
<name>A0A5S5DU32_9FLAO</name>
<comment type="caution">
    <text evidence="2">The sequence shown here is derived from an EMBL/GenBank/DDBJ whole genome shotgun (WGS) entry which is preliminary data.</text>
</comment>
<gene>
    <name evidence="2" type="ORF">C7447_10149</name>
</gene>
<evidence type="ECO:0000313" key="3">
    <source>
        <dbReference type="Proteomes" id="UP000323136"/>
    </source>
</evidence>
<proteinExistence type="predicted"/>
<keyword evidence="1" id="KW-0472">Membrane</keyword>
<keyword evidence="3" id="KW-1185">Reference proteome</keyword>
<sequence length="43" mass="5158">MKFERRFGNQKKTNPKRGLFLVVLLIIVLYLFFNADKIIGRFL</sequence>
<keyword evidence="1" id="KW-1133">Transmembrane helix</keyword>
<keyword evidence="1" id="KW-0812">Transmembrane</keyword>
<evidence type="ECO:0000313" key="2">
    <source>
        <dbReference type="EMBL" id="TYP99453.1"/>
    </source>
</evidence>
<feature type="transmembrane region" description="Helical" evidence="1">
    <location>
        <begin position="20"/>
        <end position="39"/>
    </location>
</feature>
<dbReference type="EMBL" id="VNIA01000001">
    <property type="protein sequence ID" value="TYP99453.1"/>
    <property type="molecule type" value="Genomic_DNA"/>
</dbReference>
<protein>
    <submittedName>
        <fullName evidence="2">Uncharacterized protein</fullName>
    </submittedName>
</protein>
<reference evidence="2 3" key="1">
    <citation type="submission" date="2019-07" db="EMBL/GenBank/DDBJ databases">
        <title>Genomic Encyclopedia of Type Strains, Phase IV (KMG-IV): sequencing the most valuable type-strain genomes for metagenomic binning, comparative biology and taxonomic classification.</title>
        <authorList>
            <person name="Goeker M."/>
        </authorList>
    </citation>
    <scope>NUCLEOTIDE SEQUENCE [LARGE SCALE GENOMIC DNA]</scope>
    <source>
        <strain evidence="2 3">DSM 18961</strain>
    </source>
</reference>
<evidence type="ECO:0000256" key="1">
    <source>
        <dbReference type="SAM" id="Phobius"/>
    </source>
</evidence>